<dbReference type="SUPFAM" id="SSF52096">
    <property type="entry name" value="ClpP/crotonase"/>
    <property type="match status" value="1"/>
</dbReference>
<evidence type="ECO:0000313" key="2">
    <source>
        <dbReference type="Proteomes" id="UP001165289"/>
    </source>
</evidence>
<accession>A0AAV7JLQ3</accession>
<dbReference type="CDD" id="cd06558">
    <property type="entry name" value="crotonase-like"/>
    <property type="match status" value="1"/>
</dbReference>
<dbReference type="InterPro" id="IPR001753">
    <property type="entry name" value="Enoyl-CoA_hydra/iso"/>
</dbReference>
<dbReference type="GO" id="GO:0006635">
    <property type="term" value="P:fatty acid beta-oxidation"/>
    <property type="evidence" value="ECO:0007669"/>
    <property type="project" value="TreeGrafter"/>
</dbReference>
<dbReference type="InterPro" id="IPR029045">
    <property type="entry name" value="ClpP/crotonase-like_dom_sf"/>
</dbReference>
<reference evidence="1 2" key="1">
    <citation type="journal article" date="2023" name="BMC Biol.">
        <title>The compact genome of the sponge Oopsacas minuta (Hexactinellida) is lacking key metazoan core genes.</title>
        <authorList>
            <person name="Santini S."/>
            <person name="Schenkelaars Q."/>
            <person name="Jourda C."/>
            <person name="Duchesne M."/>
            <person name="Belahbib H."/>
            <person name="Rocher C."/>
            <person name="Selva M."/>
            <person name="Riesgo A."/>
            <person name="Vervoort M."/>
            <person name="Leys S.P."/>
            <person name="Kodjabachian L."/>
            <person name="Le Bivic A."/>
            <person name="Borchiellini C."/>
            <person name="Claverie J.M."/>
            <person name="Renard E."/>
        </authorList>
    </citation>
    <scope>NUCLEOTIDE SEQUENCE [LARGE SCALE GENOMIC DNA]</scope>
    <source>
        <strain evidence="1">SPO-2</strain>
    </source>
</reference>
<protein>
    <submittedName>
        <fullName evidence="1">Enoyl-CoA hydratase</fullName>
    </submittedName>
</protein>
<sequence>MPYYVEERGRIAILHFNEGENRLNYYSVKSILKCLDEIEANLDFTAMITLGHDKYFTLGLDLDWIGENMSTNFHLTQQFTQDLSTLYYRLITFPIPTIAAINGHAYGAGTFIALCHDMLIMREDRGYFCLPEAKLTLPFRSEMTRVLVRKRIPLSIQSTALLSFPFSAADALKYSIIHAHCPLSKLLDTCREQAERLAGSKKGLDRDNLKRIKLGVFDWATIAYSEDQKDLSNPKKSSFSAYSKSKL</sequence>
<comment type="caution">
    <text evidence="1">The sequence shown here is derived from an EMBL/GenBank/DDBJ whole genome shotgun (WGS) entry which is preliminary data.</text>
</comment>
<proteinExistence type="predicted"/>
<dbReference type="GO" id="GO:0004165">
    <property type="term" value="F:delta(3)-delta(2)-enoyl-CoA isomerase activity"/>
    <property type="evidence" value="ECO:0007669"/>
    <property type="project" value="TreeGrafter"/>
</dbReference>
<dbReference type="GO" id="GO:0005777">
    <property type="term" value="C:peroxisome"/>
    <property type="evidence" value="ECO:0007669"/>
    <property type="project" value="TreeGrafter"/>
</dbReference>
<dbReference type="Gene3D" id="3.90.226.10">
    <property type="entry name" value="2-enoyl-CoA Hydratase, Chain A, domain 1"/>
    <property type="match status" value="1"/>
</dbReference>
<dbReference type="PANTHER" id="PTHR11941:SF75">
    <property type="entry name" value="ENOYL-COA HYDRATASE_ISOMERASE FAMILY PROTEIN"/>
    <property type="match status" value="1"/>
</dbReference>
<keyword evidence="2" id="KW-1185">Reference proteome</keyword>
<name>A0AAV7JLQ3_9METZ</name>
<organism evidence="1 2">
    <name type="scientific">Oopsacas minuta</name>
    <dbReference type="NCBI Taxonomy" id="111878"/>
    <lineage>
        <taxon>Eukaryota</taxon>
        <taxon>Metazoa</taxon>
        <taxon>Porifera</taxon>
        <taxon>Hexactinellida</taxon>
        <taxon>Hexasterophora</taxon>
        <taxon>Lyssacinosida</taxon>
        <taxon>Leucopsacidae</taxon>
        <taxon>Oopsacas</taxon>
    </lineage>
</organism>
<dbReference type="PANTHER" id="PTHR11941">
    <property type="entry name" value="ENOYL-COA HYDRATASE-RELATED"/>
    <property type="match status" value="1"/>
</dbReference>
<evidence type="ECO:0000313" key="1">
    <source>
        <dbReference type="EMBL" id="KAI6649376.1"/>
    </source>
</evidence>
<dbReference type="Pfam" id="PF00378">
    <property type="entry name" value="ECH_1"/>
    <property type="match status" value="1"/>
</dbReference>
<gene>
    <name evidence="1" type="ORF">LOD99_11742</name>
</gene>
<dbReference type="Proteomes" id="UP001165289">
    <property type="component" value="Unassembled WGS sequence"/>
</dbReference>
<dbReference type="EMBL" id="JAKMXF010000321">
    <property type="protein sequence ID" value="KAI6649376.1"/>
    <property type="molecule type" value="Genomic_DNA"/>
</dbReference>
<dbReference type="AlphaFoldDB" id="A0AAV7JLQ3"/>